<dbReference type="InterPro" id="IPR011989">
    <property type="entry name" value="ARM-like"/>
</dbReference>
<name>A0A507DIV7_9FUNG</name>
<dbReference type="VEuPathDB" id="FungiDB:SeMB42_g00138"/>
<dbReference type="GO" id="GO:0004386">
    <property type="term" value="F:helicase activity"/>
    <property type="evidence" value="ECO:0007669"/>
    <property type="project" value="UniProtKB-KW"/>
</dbReference>
<evidence type="ECO:0000256" key="2">
    <source>
        <dbReference type="ARBA" id="ARBA00022737"/>
    </source>
</evidence>
<proteinExistence type="predicted"/>
<evidence type="ECO:0000259" key="12">
    <source>
        <dbReference type="PROSITE" id="PS51194"/>
    </source>
</evidence>
<keyword evidence="3" id="KW-0547">Nucleotide-binding</keyword>
<dbReference type="GO" id="GO:0005634">
    <property type="term" value="C:nucleus"/>
    <property type="evidence" value="ECO:0007669"/>
    <property type="project" value="UniProtKB-SubCell"/>
</dbReference>
<keyword evidence="2" id="KW-0677">Repeat</keyword>
<dbReference type="InterPro" id="IPR027417">
    <property type="entry name" value="P-loop_NTPase"/>
</dbReference>
<dbReference type="GO" id="GO:0003677">
    <property type="term" value="F:DNA binding"/>
    <property type="evidence" value="ECO:0007669"/>
    <property type="project" value="UniProtKB-KW"/>
</dbReference>
<evidence type="ECO:0000256" key="4">
    <source>
        <dbReference type="ARBA" id="ARBA00022801"/>
    </source>
</evidence>
<dbReference type="GO" id="GO:0017025">
    <property type="term" value="F:TBP-class protein binding"/>
    <property type="evidence" value="ECO:0007669"/>
    <property type="project" value="InterPro"/>
</dbReference>
<dbReference type="InterPro" id="IPR044078">
    <property type="entry name" value="Mot1_ATP-bd"/>
</dbReference>
<dbReference type="CDD" id="cd18793">
    <property type="entry name" value="SF2_C_SNF"/>
    <property type="match status" value="1"/>
</dbReference>
<dbReference type="PROSITE" id="PS51194">
    <property type="entry name" value="HELICASE_CTER"/>
    <property type="match status" value="1"/>
</dbReference>
<feature type="domain" description="Helicase C-terminal" evidence="12">
    <location>
        <begin position="1630"/>
        <end position="1787"/>
    </location>
</feature>
<keyword evidence="6" id="KW-0067">ATP-binding</keyword>
<evidence type="ECO:0000256" key="6">
    <source>
        <dbReference type="ARBA" id="ARBA00022840"/>
    </source>
</evidence>
<evidence type="ECO:0000256" key="5">
    <source>
        <dbReference type="ARBA" id="ARBA00022806"/>
    </source>
</evidence>
<gene>
    <name evidence="13" type="ORF">SeLEV6574_g00233</name>
</gene>
<dbReference type="InterPro" id="IPR001650">
    <property type="entry name" value="Helicase_C-like"/>
</dbReference>
<dbReference type="PANTHER" id="PTHR36498:SF1">
    <property type="entry name" value="TATA-BINDING PROTEIN-ASSOCIATED FACTOR 172"/>
    <property type="match status" value="1"/>
</dbReference>
<organism evidence="13 14">
    <name type="scientific">Synchytrium endobioticum</name>
    <dbReference type="NCBI Taxonomy" id="286115"/>
    <lineage>
        <taxon>Eukaryota</taxon>
        <taxon>Fungi</taxon>
        <taxon>Fungi incertae sedis</taxon>
        <taxon>Chytridiomycota</taxon>
        <taxon>Chytridiomycota incertae sedis</taxon>
        <taxon>Chytridiomycetes</taxon>
        <taxon>Synchytriales</taxon>
        <taxon>Synchytriaceae</taxon>
        <taxon>Synchytrium</taxon>
    </lineage>
</organism>
<dbReference type="InterPro" id="IPR014001">
    <property type="entry name" value="Helicase_ATP-bd"/>
</dbReference>
<protein>
    <recommendedName>
        <fullName evidence="9">TATA-binding protein-associated factor mot1</fullName>
    </recommendedName>
    <alternativeName>
        <fullName evidence="10">Modifier of transcription 1</fullName>
    </alternativeName>
</protein>
<dbReference type="Proteomes" id="UP000320475">
    <property type="component" value="Unassembled WGS sequence"/>
</dbReference>
<evidence type="ECO:0000259" key="11">
    <source>
        <dbReference type="PROSITE" id="PS51192"/>
    </source>
</evidence>
<evidence type="ECO:0000313" key="13">
    <source>
        <dbReference type="EMBL" id="TPX51582.1"/>
    </source>
</evidence>
<evidence type="ECO:0000256" key="7">
    <source>
        <dbReference type="ARBA" id="ARBA00023125"/>
    </source>
</evidence>
<keyword evidence="4" id="KW-0378">Hydrolase</keyword>
<dbReference type="SMART" id="SM00490">
    <property type="entry name" value="HELICc"/>
    <property type="match status" value="1"/>
</dbReference>
<dbReference type="SUPFAM" id="SSF52540">
    <property type="entry name" value="P-loop containing nucleoside triphosphate hydrolases"/>
    <property type="match status" value="2"/>
</dbReference>
<feature type="domain" description="Helicase ATP-binding" evidence="11">
    <location>
        <begin position="1277"/>
        <end position="1450"/>
    </location>
</feature>
<reference evidence="13 14" key="1">
    <citation type="journal article" date="2019" name="Sci. Rep.">
        <title>Comparative genomics of chytrid fungi reveal insights into the obligate biotrophic and pathogenic lifestyle of Synchytrium endobioticum.</title>
        <authorList>
            <person name="van de Vossenberg B.T.L.H."/>
            <person name="Warris S."/>
            <person name="Nguyen H.D.T."/>
            <person name="van Gent-Pelzer M.P.E."/>
            <person name="Joly D.L."/>
            <person name="van de Geest H.C."/>
            <person name="Bonants P.J.M."/>
            <person name="Smith D.S."/>
            <person name="Levesque C.A."/>
            <person name="van der Lee T.A.J."/>
        </authorList>
    </citation>
    <scope>NUCLEOTIDE SEQUENCE [LARGE SCALE GENOMIC DNA]</scope>
    <source>
        <strain evidence="13 14">LEV6574</strain>
    </source>
</reference>
<dbReference type="FunFam" id="3.40.50.300:FF:000428">
    <property type="entry name" value="TATA-binding protein-associated factor 172"/>
    <property type="match status" value="1"/>
</dbReference>
<dbReference type="OrthoDB" id="10252227at2759"/>
<dbReference type="Pfam" id="PF12054">
    <property type="entry name" value="DUF3535"/>
    <property type="match status" value="1"/>
</dbReference>
<dbReference type="Pfam" id="PF00271">
    <property type="entry name" value="Helicase_C"/>
    <property type="match status" value="1"/>
</dbReference>
<dbReference type="InterPro" id="IPR000330">
    <property type="entry name" value="SNF2_N"/>
</dbReference>
<accession>A0A507DIV7</accession>
<dbReference type="InterPro" id="IPR016024">
    <property type="entry name" value="ARM-type_fold"/>
</dbReference>
<dbReference type="PANTHER" id="PTHR36498">
    <property type="entry name" value="TATA-BINDING PROTEIN-ASSOCIATED FACTOR 172"/>
    <property type="match status" value="1"/>
</dbReference>
<keyword evidence="5" id="KW-0347">Helicase</keyword>
<dbReference type="CDD" id="cd17999">
    <property type="entry name" value="DEXHc_Mot1"/>
    <property type="match status" value="1"/>
</dbReference>
<dbReference type="GO" id="GO:0016887">
    <property type="term" value="F:ATP hydrolysis activity"/>
    <property type="evidence" value="ECO:0007669"/>
    <property type="project" value="InterPro"/>
</dbReference>
<dbReference type="Gene3D" id="3.40.50.10810">
    <property type="entry name" value="Tandem AAA-ATPase domain"/>
    <property type="match status" value="1"/>
</dbReference>
<evidence type="ECO:0000256" key="9">
    <source>
        <dbReference type="ARBA" id="ARBA00073046"/>
    </source>
</evidence>
<evidence type="ECO:0000256" key="3">
    <source>
        <dbReference type="ARBA" id="ARBA00022741"/>
    </source>
</evidence>
<comment type="caution">
    <text evidence="13">The sequence shown here is derived from an EMBL/GenBank/DDBJ whole genome shotgun (WGS) entry which is preliminary data.</text>
</comment>
<dbReference type="InterPro" id="IPR049730">
    <property type="entry name" value="SNF2/RAD54-like_C"/>
</dbReference>
<dbReference type="SUPFAM" id="SSF48371">
    <property type="entry name" value="ARM repeat"/>
    <property type="match status" value="1"/>
</dbReference>
<evidence type="ECO:0000256" key="10">
    <source>
        <dbReference type="ARBA" id="ARBA00081329"/>
    </source>
</evidence>
<dbReference type="Gene3D" id="1.25.10.10">
    <property type="entry name" value="Leucine-rich Repeat Variant"/>
    <property type="match status" value="2"/>
</dbReference>
<dbReference type="Gene3D" id="3.40.50.300">
    <property type="entry name" value="P-loop containing nucleotide triphosphate hydrolases"/>
    <property type="match status" value="1"/>
</dbReference>
<dbReference type="EMBL" id="QEAM01000003">
    <property type="protein sequence ID" value="TPX51582.1"/>
    <property type="molecule type" value="Genomic_DNA"/>
</dbReference>
<sequence>MATRLERLVQLLHVGSTPVVRSTAAQQIGDIQRQHSEDLYNLLARVLVHLRSNSWETRVAASQAIQAIAKNVPSWNPPETNNTDLIAEDSDLDFLSFDTVDIDFVIRNGATLVASAGQEYDDVDLSDLDPKERIALQKKQLKERLGLAGGFMDVDFFNERDIVNTRHAKPQVSKGVMPKELTTGKSQARDLPLDADTTTLSKRELLARKRKAKAEAKTGSKRKVVATDIGASSAFKRRKQVIHTSETAKVKIKQESDDGVDSIDTSAKDNAVDKIVIAPRQQKEEEDESANFSQVFSSGDEWPFEGVCEQLFLDLFDASWEIRHGAAMGLRDIIKVSGSGAGMVIGTDKQTNHRRHMRWLEDAAIRLLCVLTLDRFADFVGELVVLPVVETASQTLGAIVQLCSAELALKIVNKGLILLADSSEMIPNGRAFSEAELHLVGALLIDKSLSSESRVFRSILNGLRDQEDDVRAVSSATLLPITDILFRLLSPNVIYQSIVSSLWESLLHLDDIAAATAPVMELLARLLAEPLVIDAMEKSNVNLAILIPRLYPFFRHGSAPVRVAVLKTLSTLAHQPGDARWISIDLLRLVFQNFVLEEHAKIVDATGQVWSQLLDCLKIHKMLNLVLVPVLPTLLSIVMSPIGTPFELRLFLLPSQESNKRRLGSISDQDKAMATQDLTVARYSDIFYGRIRALQALGYSLDWLFSEAPESHEMLQQQLPAYASSGMAAHRIYSSIMIEECASRFWSRSTMRVVEKLAIAATLHHALSQHLLVADSGQQILYTEVMQLMESLWSACFAVAQAAPSGLPILPPLPNRPPPPMQSPLGAVFSIPIATEFLNQASLMLDANRKTVLQPLLATARALIASAQSMSAFIETRVLAAAAASVLQLNSLPSKVNPIVRSLMASVKTEREELLQARSGHGVACLIEACLKEARSAAIADKVLKNLVTMLSSGLDSNLLTLLDGVVSLKVIESQVTVADFKKAAKRKAVDSSATHSVSSNLINDAACVDELDGGSESIARRGAGFALEAICQIFGNRIFEALPRLWSTLNDPLLPFLQHQQTSPIDRLGKEEDFAREVYRAMNTTSILIPHLDTSLQQHVASLLPAVVQTLRSSLAKIRNIAAKCMASAAVVLPAITMRVVVDGVLPLFGEFQNVSSRQGAVECVHYLIDRLEISLLPYITFLIVPTLGRMSDQDTTVRQLASQSFARLVRLIPLEQGVPDPEGFPQDMIAQRNQERHFVAQLVGAEKVEEYQFPDGLVIKAELRTYQREGVSWLWFLNRFGLHGILCDDMGLGKTLQTICVIASDQHTRRQRFAKTHLAADEHLPNLVVCPPTLTSHWYYEIQQFTDALRPMLYTGVAVDRVKLRGQIKHYDVCITSYEVIRNDIDDLSSISWNYCVLDEGHVIRNARTKLTLAVKRLHAQHRLILSGTPIQNRVLELWSLFDFLMPGFLGSESRFNEMYSKPIQASRDAKSTSKEQEAGTLALESLHRQVLPFLLRRMKEHVLHDLPPKIIQDYYCDLSQVQRMLYDDFSNTQAGVEVAADLTDDSSDDTSKATQKGQHVFQALQYLRKLCDHPALVLTPAHPKYDQVMNHLEKDGSDIRDVKHAPKLESLRELLMECGIGVSEVTSAKDSCDSTGEDNAVAPHRALVFCQLKSMLDLIEDGLFKKLMPGVTYLRLDGGVEASRRHDIVTRFNKDPSIDVLLLTTHVGGLGLNLTGADTVVFVEHDWNPMKDLQAMDRAHRIGQKRVVNVYRLVTRGTLEEKIMGLQKFKLNIASSVVNEENVGLRSIGENDQVLDLFRVDSGGSGTANNTGAGGSHGKGKSSTKEVLENLSELWAESEYDDLDVTNFVRGLK</sequence>
<dbReference type="Pfam" id="PF00176">
    <property type="entry name" value="SNF2-rel_dom"/>
    <property type="match status" value="1"/>
</dbReference>
<dbReference type="GO" id="GO:0005524">
    <property type="term" value="F:ATP binding"/>
    <property type="evidence" value="ECO:0007669"/>
    <property type="project" value="UniProtKB-KW"/>
</dbReference>
<dbReference type="PROSITE" id="PS51192">
    <property type="entry name" value="HELICASE_ATP_BIND_1"/>
    <property type="match status" value="1"/>
</dbReference>
<evidence type="ECO:0000256" key="1">
    <source>
        <dbReference type="ARBA" id="ARBA00004123"/>
    </source>
</evidence>
<evidence type="ECO:0000313" key="14">
    <source>
        <dbReference type="Proteomes" id="UP000320475"/>
    </source>
</evidence>
<dbReference type="SMART" id="SM00487">
    <property type="entry name" value="DEXDc"/>
    <property type="match status" value="1"/>
</dbReference>
<dbReference type="InterPro" id="IPR038718">
    <property type="entry name" value="SNF2-like_sf"/>
</dbReference>
<keyword evidence="8" id="KW-0539">Nucleus</keyword>
<keyword evidence="7" id="KW-0238">DNA-binding</keyword>
<evidence type="ECO:0000256" key="8">
    <source>
        <dbReference type="ARBA" id="ARBA00023242"/>
    </source>
</evidence>
<dbReference type="FunFam" id="3.40.50.10810:FF:000009">
    <property type="entry name" value="B-TFIID TATA-box-binding protein-associated factor 1"/>
    <property type="match status" value="1"/>
</dbReference>
<dbReference type="InterPro" id="IPR044972">
    <property type="entry name" value="Mot1"/>
</dbReference>
<comment type="subcellular location">
    <subcellularLocation>
        <location evidence="1">Nucleus</location>
    </subcellularLocation>
</comment>
<dbReference type="InterPro" id="IPR022707">
    <property type="entry name" value="Mot1_central_dom"/>
</dbReference>